<evidence type="ECO:0000313" key="1">
    <source>
        <dbReference type="EMBL" id="QDT57467.1"/>
    </source>
</evidence>
<dbReference type="InParanoid" id="A0A517SMW5"/>
<dbReference type="AlphaFoldDB" id="A0A517SMW5"/>
<dbReference type="Gene3D" id="2.160.20.160">
    <property type="match status" value="2"/>
</dbReference>
<dbReference type="KEGG" id="ccos:Pan44_55360"/>
<dbReference type="Proteomes" id="UP000315700">
    <property type="component" value="Chromosome"/>
</dbReference>
<organism evidence="1 2">
    <name type="scientific">Caulifigura coniformis</name>
    <dbReference type="NCBI Taxonomy" id="2527983"/>
    <lineage>
        <taxon>Bacteria</taxon>
        <taxon>Pseudomonadati</taxon>
        <taxon>Planctomycetota</taxon>
        <taxon>Planctomycetia</taxon>
        <taxon>Planctomycetales</taxon>
        <taxon>Planctomycetaceae</taxon>
        <taxon>Caulifigura</taxon>
    </lineage>
</organism>
<protein>
    <submittedName>
        <fullName evidence="1">Uncharacterized protein</fullName>
    </submittedName>
</protein>
<reference evidence="1 2" key="1">
    <citation type="submission" date="2019-02" db="EMBL/GenBank/DDBJ databases">
        <title>Deep-cultivation of Planctomycetes and their phenomic and genomic characterization uncovers novel biology.</title>
        <authorList>
            <person name="Wiegand S."/>
            <person name="Jogler M."/>
            <person name="Boedeker C."/>
            <person name="Pinto D."/>
            <person name="Vollmers J."/>
            <person name="Rivas-Marin E."/>
            <person name="Kohn T."/>
            <person name="Peeters S.H."/>
            <person name="Heuer A."/>
            <person name="Rast P."/>
            <person name="Oberbeckmann S."/>
            <person name="Bunk B."/>
            <person name="Jeske O."/>
            <person name="Meyerdierks A."/>
            <person name="Storesund J.E."/>
            <person name="Kallscheuer N."/>
            <person name="Luecker S."/>
            <person name="Lage O.M."/>
            <person name="Pohl T."/>
            <person name="Merkel B.J."/>
            <person name="Hornburger P."/>
            <person name="Mueller R.-W."/>
            <person name="Bruemmer F."/>
            <person name="Labrenz M."/>
            <person name="Spormann A.M."/>
            <person name="Op den Camp H."/>
            <person name="Overmann J."/>
            <person name="Amann R."/>
            <person name="Jetten M.S.M."/>
            <person name="Mascher T."/>
            <person name="Medema M.H."/>
            <person name="Devos D.P."/>
            <person name="Kaster A.-K."/>
            <person name="Ovreas L."/>
            <person name="Rohde M."/>
            <person name="Galperin M.Y."/>
            <person name="Jogler C."/>
        </authorList>
    </citation>
    <scope>NUCLEOTIDE SEQUENCE [LARGE SCALE GENOMIC DNA]</scope>
    <source>
        <strain evidence="1 2">Pan44</strain>
    </source>
</reference>
<keyword evidence="2" id="KW-1185">Reference proteome</keyword>
<sequence>MNFSFLRNRGGRLLPQRARRRSAGGLQVEPLEVRILPTVTATLSKGELRLTGDAGPNDVMITQSGNSIQVTGRNGTTIKVGGSEGASATFNGVTSLRTTLKGSNDTVQLGDGLVLKNVTLGLGAGANTVLIGQSQITGKLTITGGSGADAIGLTRSVIGNATINTGSGDDRVTLAAVSANGIVTVNTGNGADLVETLMATPGNGGGPGDGGGGIPGVGGLGGLTILSDLVQFVQTTTDINLGEFVSSLQLEQLDNLIDLEGVLDLTAIADLALQIDLDQILNANGTLNLLALLNLGNLVDLSSLNTGLLQDLTSIIDIGDLTDGEFDLLQNLINFLAEFDLDDLIGGDDLDDPTQPGGLGSSLTASLNINTGSGDDVVSLGNARFGTVSILTGNDRDRVTLSTVAVDRTLRIHTGSADDVITINGLQQNGSGSSLIDGSSGIDQISVKTSLFNGGATISGGSTAGNQIAIDDVSFKSFATLNGLGIGDSIKVEQDPLRSGSTVFSQPVKVLLGGAAEMSVSQNHPTTKTQFLSTVSVTGKSPRGKLKVATGKTTFASTVSLKNVDYSFI</sequence>
<name>A0A517SMW5_9PLAN</name>
<evidence type="ECO:0000313" key="2">
    <source>
        <dbReference type="Proteomes" id="UP000315700"/>
    </source>
</evidence>
<gene>
    <name evidence="1" type="ORF">Pan44_55360</name>
</gene>
<dbReference type="OrthoDB" id="246435at2"/>
<accession>A0A517SMW5</accession>
<dbReference type="EMBL" id="CP036271">
    <property type="protein sequence ID" value="QDT57467.1"/>
    <property type="molecule type" value="Genomic_DNA"/>
</dbReference>
<proteinExistence type="predicted"/>
<dbReference type="RefSeq" id="WP_145034814.1">
    <property type="nucleotide sequence ID" value="NZ_CP036271.1"/>
</dbReference>